<protein>
    <recommendedName>
        <fullName evidence="1">RAP domain-containing protein</fullName>
    </recommendedName>
</protein>
<accession>A0AAD9KAL2</accession>
<evidence type="ECO:0000313" key="3">
    <source>
        <dbReference type="Proteomes" id="UP001208570"/>
    </source>
</evidence>
<dbReference type="Pfam" id="PF08373">
    <property type="entry name" value="RAP"/>
    <property type="match status" value="1"/>
</dbReference>
<keyword evidence="3" id="KW-1185">Reference proteome</keyword>
<dbReference type="PROSITE" id="PS51286">
    <property type="entry name" value="RAP"/>
    <property type="match status" value="1"/>
</dbReference>
<dbReference type="AlphaFoldDB" id="A0AAD9KAL2"/>
<comment type="caution">
    <text evidence="2">The sequence shown here is derived from an EMBL/GenBank/DDBJ whole genome shotgun (WGS) entry which is preliminary data.</text>
</comment>
<dbReference type="EMBL" id="JAODUP010000033">
    <property type="protein sequence ID" value="KAK2166933.1"/>
    <property type="molecule type" value="Genomic_DNA"/>
</dbReference>
<proteinExistence type="predicted"/>
<dbReference type="SMART" id="SM00952">
    <property type="entry name" value="RAP"/>
    <property type="match status" value="1"/>
</dbReference>
<evidence type="ECO:0000313" key="2">
    <source>
        <dbReference type="EMBL" id="KAK2166933.1"/>
    </source>
</evidence>
<organism evidence="2 3">
    <name type="scientific">Paralvinella palmiformis</name>
    <dbReference type="NCBI Taxonomy" id="53620"/>
    <lineage>
        <taxon>Eukaryota</taxon>
        <taxon>Metazoa</taxon>
        <taxon>Spiralia</taxon>
        <taxon>Lophotrochozoa</taxon>
        <taxon>Annelida</taxon>
        <taxon>Polychaeta</taxon>
        <taxon>Sedentaria</taxon>
        <taxon>Canalipalpata</taxon>
        <taxon>Terebellida</taxon>
        <taxon>Terebelliformia</taxon>
        <taxon>Alvinellidae</taxon>
        <taxon>Paralvinella</taxon>
    </lineage>
</organism>
<dbReference type="InterPro" id="IPR013584">
    <property type="entry name" value="RAP"/>
</dbReference>
<name>A0AAD9KAL2_9ANNE</name>
<evidence type="ECO:0000259" key="1">
    <source>
        <dbReference type="PROSITE" id="PS51286"/>
    </source>
</evidence>
<gene>
    <name evidence="2" type="ORF">LSH36_33g03000</name>
</gene>
<sequence>MMYRTSLVRSLYRTVGQFCKKPQYVCTSSRPSISLASHLSQRSYSVQATVNNDSGKAVKLQTVNDIFDAIPLKEEINYSLWVLEALSELPKAEQTIAVKDPKFLQIMDFLQQNLPEFAPPDVTKCLKFLMILYPNDDPEIIKKMEDQIKQVDSRMSVNQLYELVISHKATQTTNLRKEVYKQAKENLFLRWTEVNEPGVLIGMMFMAEDQVLPNLETKALQLIEKMSQQQIFSVLYFLCQRKHRNKPLIRALVFHLNNKGKELLLGPNKLVHLVRICAKLNIYDDVLLKRWSVAMYHHLVSDFQLSEVATSSLVWSISALRWHDPTLIDALVKKVLVNDTGPSTDLLTSLFMMCATVNYMPHELRDSLPELCKAFDKNFMIEKSRSFLEIVWSLAVLQALNESRLPLNFILGPEFQSKLKASLPDAVYPAACLKLMNINSEVKLNIPDYNDVLLPDDFLQSNSIQIPVKKNRPLVDKAAVALANMFPIEKFLKLDVQSPEGYLIDIEMLLNSAGKAQPVNSSNSNLQKLAIKVLDFSGMMLNTEDPVGRFKMMERHLSQNGYKVVMIPYHEIAEPQTTVKQVRYMQQKLDLSRPTASK</sequence>
<reference evidence="2" key="1">
    <citation type="journal article" date="2023" name="Mol. Biol. Evol.">
        <title>Third-Generation Sequencing Reveals the Adaptive Role of the Epigenome in Three Deep-Sea Polychaetes.</title>
        <authorList>
            <person name="Perez M."/>
            <person name="Aroh O."/>
            <person name="Sun Y."/>
            <person name="Lan Y."/>
            <person name="Juniper S.K."/>
            <person name="Young C.R."/>
            <person name="Angers B."/>
            <person name="Qian P.Y."/>
        </authorList>
    </citation>
    <scope>NUCLEOTIDE SEQUENCE</scope>
    <source>
        <strain evidence="2">P08H-3</strain>
    </source>
</reference>
<feature type="domain" description="RAP" evidence="1">
    <location>
        <begin position="529"/>
        <end position="587"/>
    </location>
</feature>
<dbReference type="InterPro" id="IPR013579">
    <property type="entry name" value="FAST_2"/>
</dbReference>
<dbReference type="Pfam" id="PF08368">
    <property type="entry name" value="FAST_2"/>
    <property type="match status" value="1"/>
</dbReference>
<dbReference type="Proteomes" id="UP001208570">
    <property type="component" value="Unassembled WGS sequence"/>
</dbReference>